<dbReference type="InterPro" id="IPR005379">
    <property type="entry name" value="FDM1-5/IDN2_XH"/>
</dbReference>
<dbReference type="EMBL" id="CP133613">
    <property type="protein sequence ID" value="WMV15914.1"/>
    <property type="molecule type" value="Genomic_DNA"/>
</dbReference>
<feature type="domain" description="Factor of DNA methylation 1-5/IDN2" evidence="2">
    <location>
        <begin position="497"/>
        <end position="626"/>
    </location>
</feature>
<evidence type="ECO:0008006" key="6">
    <source>
        <dbReference type="Google" id="ProtNLM"/>
    </source>
</evidence>
<dbReference type="Gene3D" id="2.40.50.140">
    <property type="entry name" value="Nucleic acid-binding proteins"/>
    <property type="match status" value="1"/>
</dbReference>
<reference evidence="4" key="1">
    <citation type="submission" date="2023-08" db="EMBL/GenBank/DDBJ databases">
        <title>A de novo genome assembly of Solanum verrucosum Schlechtendal, a Mexican diploid species geographically isolated from the other diploid A-genome species in potato relatives.</title>
        <authorList>
            <person name="Hosaka K."/>
        </authorList>
    </citation>
    <scope>NUCLEOTIDE SEQUENCE</scope>
    <source>
        <tissue evidence="4">Young leaves</tissue>
    </source>
</reference>
<feature type="domain" description="Single-stranded DNA binding protein Ssb-like OB fold" evidence="3">
    <location>
        <begin position="644"/>
        <end position="741"/>
    </location>
</feature>
<dbReference type="PANTHER" id="PTHR21596">
    <property type="entry name" value="RIBONUCLEASE P SUBUNIT P38"/>
    <property type="match status" value="1"/>
</dbReference>
<dbReference type="SUPFAM" id="SSF50249">
    <property type="entry name" value="Nucleic acid-binding proteins"/>
    <property type="match status" value="1"/>
</dbReference>
<evidence type="ECO:0000313" key="5">
    <source>
        <dbReference type="Proteomes" id="UP001234989"/>
    </source>
</evidence>
<proteinExistence type="predicted"/>
<dbReference type="InterPro" id="IPR045177">
    <property type="entry name" value="FDM1-5/IDN2"/>
</dbReference>
<dbReference type="InterPro" id="IPR048970">
    <property type="entry name" value="OB_Ssb-like"/>
</dbReference>
<name>A0AAF0Q2Y2_SOLVR</name>
<evidence type="ECO:0000259" key="3">
    <source>
        <dbReference type="Pfam" id="PF21473"/>
    </source>
</evidence>
<gene>
    <name evidence="4" type="ORF">MTR67_009299</name>
</gene>
<dbReference type="InterPro" id="IPR012340">
    <property type="entry name" value="NA-bd_OB-fold"/>
</dbReference>
<dbReference type="Pfam" id="PF21473">
    <property type="entry name" value="OB_Ssb-like"/>
    <property type="match status" value="1"/>
</dbReference>
<dbReference type="Proteomes" id="UP001234989">
    <property type="component" value="Chromosome 2"/>
</dbReference>
<protein>
    <recommendedName>
        <fullName evidence="6">Factor of DNA methylation 1-5/IDN2 domain-containing protein</fullName>
    </recommendedName>
</protein>
<keyword evidence="5" id="KW-1185">Reference proteome</keyword>
<dbReference type="AlphaFoldDB" id="A0AAF0Q2Y2"/>
<feature type="coiled-coil region" evidence="1">
    <location>
        <begin position="66"/>
        <end position="466"/>
    </location>
</feature>
<organism evidence="4 5">
    <name type="scientific">Solanum verrucosum</name>
    <dbReference type="NCBI Taxonomy" id="315347"/>
    <lineage>
        <taxon>Eukaryota</taxon>
        <taxon>Viridiplantae</taxon>
        <taxon>Streptophyta</taxon>
        <taxon>Embryophyta</taxon>
        <taxon>Tracheophyta</taxon>
        <taxon>Spermatophyta</taxon>
        <taxon>Magnoliopsida</taxon>
        <taxon>eudicotyledons</taxon>
        <taxon>Gunneridae</taxon>
        <taxon>Pentapetalae</taxon>
        <taxon>asterids</taxon>
        <taxon>lamiids</taxon>
        <taxon>Solanales</taxon>
        <taxon>Solanaceae</taxon>
        <taxon>Solanoideae</taxon>
        <taxon>Solaneae</taxon>
        <taxon>Solanum</taxon>
    </lineage>
</organism>
<dbReference type="Pfam" id="PF03469">
    <property type="entry name" value="XH"/>
    <property type="match status" value="1"/>
</dbReference>
<sequence length="769" mass="88806">MSLLQRLSDFAFCGLTHQREGHPTMETITTSENSNTHAYTRLDFLNRVCPHGLAVNSIGIKVEEGKESLSSKMAELEKEIEAALSKITHLEREGEAALRKIVAVKKKKQAALIKIYKLEKEKKRTVNKVALLEKEKECTVNKIALLEKEGKAAFCKIATLEMEKQDTSSKIEQLEKEKEDAAKKIAFLEKELETKEEKFGKYMNAQLQKEEELRTKFEDFKKHTNAEHKIEKDAAMSKIAMLEMEQQAASSKIEELEKEKEDAAKKIAFFEKELETKEEKIGKYMNAQLQKAEELRTKFEDYKKHTNAEHKIEKDAAMSKIAMLETEQQTASSKIEELEKEKEDTAKKIAFFEKELETKEEKIGKYMNAPLQKEEELRTKFEDYKKHTNAEHKIEKDAAMSKIAMLEKELETKEVRAYKQAIRALREIQVEDKEPKEKVKELTKTMQKLTEERQYWETLAKQLKGKESETTELVEARKKMISVLSELNYDDVDIGIKKFGAIDSCPFRTACKQKFSHQVAEEKATELCSIWQANVENPKWNPFKTVILTGEVQAETVDQEDKHLQQLRKEWGYEVYLAVVIALKEIKEYNMKKRTTTHQLWNFEQGRKATLEEAICLMEEKLTEAKIKDTVTSFLLGFVKVDELKPGTEGINLIVKVLNTDVVVDKSEEHQSLPSYHYSPFRITRVAESLVGDETGTIILTTRNEQVDLMTPGSILLLYGAKIQIYRGFLRLAVENKMQIKVAEPMEFHVDDDEDCNLSLAEYDAIRKY</sequence>
<dbReference type="PANTHER" id="PTHR21596:SF23">
    <property type="entry name" value="FACTOR OF DNA METHYLATION 4"/>
    <property type="match status" value="1"/>
</dbReference>
<accession>A0AAF0Q2Y2</accession>
<keyword evidence="1" id="KW-0175">Coiled coil</keyword>
<evidence type="ECO:0000259" key="2">
    <source>
        <dbReference type="Pfam" id="PF03469"/>
    </source>
</evidence>
<evidence type="ECO:0000313" key="4">
    <source>
        <dbReference type="EMBL" id="WMV15914.1"/>
    </source>
</evidence>
<evidence type="ECO:0000256" key="1">
    <source>
        <dbReference type="SAM" id="Coils"/>
    </source>
</evidence>
<dbReference type="GO" id="GO:0080188">
    <property type="term" value="P:gene silencing by siRNA-directed DNA methylation"/>
    <property type="evidence" value="ECO:0007669"/>
    <property type="project" value="InterPro"/>
</dbReference>